<keyword evidence="3" id="KW-1185">Reference proteome</keyword>
<organism evidence="2 3">
    <name type="scientific">Streptomyces iconiensis</name>
    <dbReference type="NCBI Taxonomy" id="1384038"/>
    <lineage>
        <taxon>Bacteria</taxon>
        <taxon>Bacillati</taxon>
        <taxon>Actinomycetota</taxon>
        <taxon>Actinomycetes</taxon>
        <taxon>Kitasatosporales</taxon>
        <taxon>Streptomycetaceae</taxon>
        <taxon>Streptomyces</taxon>
    </lineage>
</organism>
<feature type="transmembrane region" description="Helical" evidence="1">
    <location>
        <begin position="99"/>
        <end position="119"/>
    </location>
</feature>
<feature type="transmembrane region" description="Helical" evidence="1">
    <location>
        <begin position="125"/>
        <end position="146"/>
    </location>
</feature>
<evidence type="ECO:0008006" key="4">
    <source>
        <dbReference type="Google" id="ProtNLM"/>
    </source>
</evidence>
<dbReference type="EMBL" id="JANCPR020000003">
    <property type="protein sequence ID" value="MDJ1131006.1"/>
    <property type="molecule type" value="Genomic_DNA"/>
</dbReference>
<dbReference type="RefSeq" id="WP_274042218.1">
    <property type="nucleotide sequence ID" value="NZ_JANCPR020000003.1"/>
</dbReference>
<name>A0ABT6ZQP5_9ACTN</name>
<keyword evidence="1" id="KW-0472">Membrane</keyword>
<evidence type="ECO:0000313" key="3">
    <source>
        <dbReference type="Proteomes" id="UP001214441"/>
    </source>
</evidence>
<accession>A0ABT6ZQP5</accession>
<gene>
    <name evidence="2" type="ORF">NMN56_003370</name>
</gene>
<evidence type="ECO:0000313" key="2">
    <source>
        <dbReference type="EMBL" id="MDJ1131006.1"/>
    </source>
</evidence>
<reference evidence="2 3" key="1">
    <citation type="submission" date="2023-05" db="EMBL/GenBank/DDBJ databases">
        <title>Streptantibioticus silvisoli sp. nov., acidotolerant actinomycetes 1 from pine litter.</title>
        <authorList>
            <person name="Swiecimska M."/>
            <person name="Golinska P."/>
            <person name="Sangal V."/>
            <person name="Wachnowicz B."/>
            <person name="Goodfellow M."/>
        </authorList>
    </citation>
    <scope>NUCLEOTIDE SEQUENCE [LARGE SCALE GENOMIC DNA]</scope>
    <source>
        <strain evidence="2 3">DSM 42109</strain>
    </source>
</reference>
<sequence length="153" mass="15888">MSATGTNASNFKETATAADGGATARNSSARLWLRRLLVLDAVVTGVNGLAYLAASGPLGRLLGVGQDSLLWIGAFLVLYAAAVGGLASRPVPAASAVRLVIDLNLVWVVLSVLAMVFWLDGLSTAGYVWTCLQAAVVGAFAVLQYASLRRIRP</sequence>
<dbReference type="Proteomes" id="UP001214441">
    <property type="component" value="Unassembled WGS sequence"/>
</dbReference>
<proteinExistence type="predicted"/>
<keyword evidence="1" id="KW-0812">Transmembrane</keyword>
<feature type="transmembrane region" description="Helical" evidence="1">
    <location>
        <begin position="68"/>
        <end position="87"/>
    </location>
</feature>
<feature type="transmembrane region" description="Helical" evidence="1">
    <location>
        <begin position="36"/>
        <end position="56"/>
    </location>
</feature>
<evidence type="ECO:0000256" key="1">
    <source>
        <dbReference type="SAM" id="Phobius"/>
    </source>
</evidence>
<protein>
    <recommendedName>
        <fullName evidence="4">Integral membrane protein</fullName>
    </recommendedName>
</protein>
<comment type="caution">
    <text evidence="2">The sequence shown here is derived from an EMBL/GenBank/DDBJ whole genome shotgun (WGS) entry which is preliminary data.</text>
</comment>
<keyword evidence="1" id="KW-1133">Transmembrane helix</keyword>